<accession>A0A067T0P5</accession>
<evidence type="ECO:0000313" key="1">
    <source>
        <dbReference type="EMBL" id="KDR72588.1"/>
    </source>
</evidence>
<organism evidence="1 2">
    <name type="scientific">Galerina marginata (strain CBS 339.88)</name>
    <dbReference type="NCBI Taxonomy" id="685588"/>
    <lineage>
        <taxon>Eukaryota</taxon>
        <taxon>Fungi</taxon>
        <taxon>Dikarya</taxon>
        <taxon>Basidiomycota</taxon>
        <taxon>Agaricomycotina</taxon>
        <taxon>Agaricomycetes</taxon>
        <taxon>Agaricomycetidae</taxon>
        <taxon>Agaricales</taxon>
        <taxon>Agaricineae</taxon>
        <taxon>Strophariaceae</taxon>
        <taxon>Galerina</taxon>
    </lineage>
</organism>
<dbReference type="HOGENOM" id="CLU_2922771_0_0_1"/>
<gene>
    <name evidence="1" type="ORF">GALMADRAFT_755106</name>
</gene>
<evidence type="ECO:0000313" key="2">
    <source>
        <dbReference type="Proteomes" id="UP000027222"/>
    </source>
</evidence>
<dbReference type="AlphaFoldDB" id="A0A067T0P5"/>
<reference evidence="2" key="1">
    <citation type="journal article" date="2014" name="Proc. Natl. Acad. Sci. U.S.A.">
        <title>Extensive sampling of basidiomycete genomes demonstrates inadequacy of the white-rot/brown-rot paradigm for wood decay fungi.</title>
        <authorList>
            <person name="Riley R."/>
            <person name="Salamov A.A."/>
            <person name="Brown D.W."/>
            <person name="Nagy L.G."/>
            <person name="Floudas D."/>
            <person name="Held B.W."/>
            <person name="Levasseur A."/>
            <person name="Lombard V."/>
            <person name="Morin E."/>
            <person name="Otillar R."/>
            <person name="Lindquist E.A."/>
            <person name="Sun H."/>
            <person name="LaButti K.M."/>
            <person name="Schmutz J."/>
            <person name="Jabbour D."/>
            <person name="Luo H."/>
            <person name="Baker S.E."/>
            <person name="Pisabarro A.G."/>
            <person name="Walton J.D."/>
            <person name="Blanchette R.A."/>
            <person name="Henrissat B."/>
            <person name="Martin F."/>
            <person name="Cullen D."/>
            <person name="Hibbett D.S."/>
            <person name="Grigoriev I.V."/>
        </authorList>
    </citation>
    <scope>NUCLEOTIDE SEQUENCE [LARGE SCALE GENOMIC DNA]</scope>
    <source>
        <strain evidence="2">CBS 339.88</strain>
    </source>
</reference>
<keyword evidence="2" id="KW-1185">Reference proteome</keyword>
<dbReference type="EMBL" id="KL142388">
    <property type="protein sequence ID" value="KDR72588.1"/>
    <property type="molecule type" value="Genomic_DNA"/>
</dbReference>
<sequence>MRTDFRFPNPGIPWKPQATPRNNQLVVCFTQAYLSGCTNNMTFDKSGHGRLFVGFVEKTKL</sequence>
<protein>
    <submittedName>
        <fullName evidence="1">Uncharacterized protein</fullName>
    </submittedName>
</protein>
<dbReference type="Proteomes" id="UP000027222">
    <property type="component" value="Unassembled WGS sequence"/>
</dbReference>
<name>A0A067T0P5_GALM3</name>
<proteinExistence type="predicted"/>